<dbReference type="EMBL" id="CP034206">
    <property type="protein sequence ID" value="QBZ59581.1"/>
    <property type="molecule type" value="Genomic_DNA"/>
</dbReference>
<feature type="region of interest" description="Disordered" evidence="1">
    <location>
        <begin position="1"/>
        <end position="35"/>
    </location>
</feature>
<reference evidence="2 3" key="1">
    <citation type="journal article" date="2019" name="Mol. Biol. Evol.">
        <title>Blast fungal genomes show frequent chromosomal changes, gene gains and losses, and effector gene turnover.</title>
        <authorList>
            <person name="Gomez Luciano L.B."/>
            <person name="Jason Tsai I."/>
            <person name="Chuma I."/>
            <person name="Tosa Y."/>
            <person name="Chen Y.H."/>
            <person name="Li J.Y."/>
            <person name="Li M.Y."/>
            <person name="Jade Lu M.Y."/>
            <person name="Nakayashiki H."/>
            <person name="Li W.H."/>
        </authorList>
    </citation>
    <scope>NUCLEOTIDE SEQUENCE [LARGE SCALE GENOMIC DNA]</scope>
    <source>
        <strain evidence="2">MZ5-1-6</strain>
    </source>
</reference>
<name>A0A4P7NCK8_PYROR</name>
<sequence>MSNVLYPMSIGSSDRAPRLNPHPHGITTSQGNLTDWSSRQANVQPKSAWYVQYRTKAKHAGVWCYLPCSQQRTPEKLPVPRFGGTVGKAAGTPTEPRLPSR</sequence>
<dbReference type="AlphaFoldDB" id="A0A4P7NCK8"/>
<accession>A0A4P7NCK8</accession>
<dbReference type="Proteomes" id="UP000294847">
    <property type="component" value="Chromosome 3"/>
</dbReference>
<organism evidence="2 3">
    <name type="scientific">Pyricularia oryzae</name>
    <name type="common">Rice blast fungus</name>
    <name type="synonym">Magnaporthe oryzae</name>
    <dbReference type="NCBI Taxonomy" id="318829"/>
    <lineage>
        <taxon>Eukaryota</taxon>
        <taxon>Fungi</taxon>
        <taxon>Dikarya</taxon>
        <taxon>Ascomycota</taxon>
        <taxon>Pezizomycotina</taxon>
        <taxon>Sordariomycetes</taxon>
        <taxon>Sordariomycetidae</taxon>
        <taxon>Magnaporthales</taxon>
        <taxon>Pyriculariaceae</taxon>
        <taxon>Pyricularia</taxon>
    </lineage>
</organism>
<evidence type="ECO:0000256" key="1">
    <source>
        <dbReference type="SAM" id="MobiDB-lite"/>
    </source>
</evidence>
<proteinExistence type="predicted"/>
<evidence type="ECO:0000313" key="3">
    <source>
        <dbReference type="Proteomes" id="UP000294847"/>
    </source>
</evidence>
<feature type="region of interest" description="Disordered" evidence="1">
    <location>
        <begin position="75"/>
        <end position="101"/>
    </location>
</feature>
<protein>
    <submittedName>
        <fullName evidence="2">Uncharacterized protein</fullName>
    </submittedName>
</protein>
<evidence type="ECO:0000313" key="2">
    <source>
        <dbReference type="EMBL" id="QBZ59581.1"/>
    </source>
</evidence>
<feature type="compositionally biased region" description="Polar residues" evidence="1">
    <location>
        <begin position="26"/>
        <end position="35"/>
    </location>
</feature>
<gene>
    <name evidence="2" type="ORF">PoMZ_04542</name>
</gene>